<name>A0AAW9WBJ9_STREE</name>
<dbReference type="Proteomes" id="UP000729182">
    <property type="component" value="Unassembled WGS sequence"/>
</dbReference>
<proteinExistence type="predicted"/>
<evidence type="ECO:0000313" key="2">
    <source>
        <dbReference type="Proteomes" id="UP000729182"/>
    </source>
</evidence>
<accession>A0AAW9WBJ9</accession>
<dbReference type="AlphaFoldDB" id="A0AAW9WBJ9"/>
<evidence type="ECO:0000313" key="1">
    <source>
        <dbReference type="EMBL" id="MTV78227.1"/>
    </source>
</evidence>
<comment type="caution">
    <text evidence="1">The sequence shown here is derived from an EMBL/GenBank/DDBJ whole genome shotgun (WGS) entry which is preliminary data.</text>
</comment>
<feature type="non-terminal residue" evidence="1">
    <location>
        <position position="86"/>
    </location>
</feature>
<dbReference type="Gene3D" id="1.20.1270.210">
    <property type="match status" value="1"/>
</dbReference>
<reference evidence="1" key="1">
    <citation type="submission" date="2019-11" db="EMBL/GenBank/DDBJ databases">
        <title>Growth characteristics of pneumococcus vary with the chemical composition of the capsule and with environmental conditions.</title>
        <authorList>
            <person name="Tothpal A."/>
            <person name="Desobry K."/>
            <person name="Joshi S."/>
            <person name="Wyllie A.L."/>
            <person name="Weinberger D.M."/>
        </authorList>
    </citation>
    <scope>NUCLEOTIDE SEQUENCE</scope>
    <source>
        <strain evidence="1">Pnumococcus10A</strain>
    </source>
</reference>
<sequence>MRSRVSNSWRARKAAVLGSGLRVESVVTDKQSTAEGFLSTQRMVQSEICNVFGVPPEAFSISTGGSSLTYANREQQIQAELLVSFN</sequence>
<organism evidence="1 2">
    <name type="scientific">Streptococcus pneumoniae</name>
    <dbReference type="NCBI Taxonomy" id="1313"/>
    <lineage>
        <taxon>Bacteria</taxon>
        <taxon>Bacillati</taxon>
        <taxon>Bacillota</taxon>
        <taxon>Bacilli</taxon>
        <taxon>Lactobacillales</taxon>
        <taxon>Streptococcaceae</taxon>
        <taxon>Streptococcus</taxon>
    </lineage>
</organism>
<dbReference type="EMBL" id="WNHN01000708">
    <property type="protein sequence ID" value="MTV78227.1"/>
    <property type="molecule type" value="Genomic_DNA"/>
</dbReference>
<protein>
    <submittedName>
        <fullName evidence="1">Phage portal protein</fullName>
    </submittedName>
</protein>
<gene>
    <name evidence="1" type="ORF">GM535_13495</name>
</gene>